<feature type="transmembrane region" description="Helical" evidence="2">
    <location>
        <begin position="29"/>
        <end position="45"/>
    </location>
</feature>
<feature type="transmembrane region" description="Helical" evidence="2">
    <location>
        <begin position="51"/>
        <end position="71"/>
    </location>
</feature>
<dbReference type="AlphaFoldDB" id="A0A1X3D3W4"/>
<proteinExistence type="predicted"/>
<evidence type="ECO:0000313" key="4">
    <source>
        <dbReference type="Proteomes" id="UP000193118"/>
    </source>
</evidence>
<dbReference type="PANTHER" id="PTHR34351">
    <property type="entry name" value="SLR1927 PROTEIN-RELATED"/>
    <property type="match status" value="1"/>
</dbReference>
<comment type="caution">
    <text evidence="3">The sequence shown here is derived from an EMBL/GenBank/DDBJ whole genome shotgun (WGS) entry which is preliminary data.</text>
</comment>
<feature type="region of interest" description="Disordered" evidence="1">
    <location>
        <begin position="191"/>
        <end position="211"/>
    </location>
</feature>
<dbReference type="OrthoDB" id="5298497at2"/>
<dbReference type="Proteomes" id="UP000193118">
    <property type="component" value="Unassembled WGS sequence"/>
</dbReference>
<dbReference type="STRING" id="194197.BWD09_11035"/>
<keyword evidence="2" id="KW-0812">Transmembrane</keyword>
<evidence type="ECO:0000313" key="3">
    <source>
        <dbReference type="EMBL" id="OSI14217.1"/>
    </source>
</evidence>
<dbReference type="RefSeq" id="WP_085366865.1">
    <property type="nucleotide sequence ID" value="NZ_MTBO01000040.1"/>
</dbReference>
<keyword evidence="4" id="KW-1185">Reference proteome</keyword>
<organism evidence="3 4">
    <name type="scientific">Neisseria dentiae</name>
    <dbReference type="NCBI Taxonomy" id="194197"/>
    <lineage>
        <taxon>Bacteria</taxon>
        <taxon>Pseudomonadati</taxon>
        <taxon>Pseudomonadota</taxon>
        <taxon>Betaproteobacteria</taxon>
        <taxon>Neisseriales</taxon>
        <taxon>Neisseriaceae</taxon>
        <taxon>Neisseria</taxon>
    </lineage>
</organism>
<sequence>MLPLRKRRLNAAQGETASVAALHCRPTRLGVGLAVTVVLLWLVGLNYQVNLAYAAAFWLAGFLLVSVLLNLRQLSALQITADMPAEVFAGGYAVLELAAAGNTRGRWLWLCSENDFANPRTPPAKLWRAWHIGSDGLPVFQWRIPAVMRGYLRIPPLRAASVAPFGVSMVQCVWRWPGEAVVFPAPVPHDLPDMPARSGETDRQRPPAQGGDDLAYLQAHRQGASLQHVAWKTYAKTGEMLDKRFEEPQHAARNTVISYADSPAGTDKDRLAGLLCFRVLEAERRGLPYSLELPQRLIAPQHGQREICLTALALW</sequence>
<accession>A0A1X3D3W4</accession>
<keyword evidence="2" id="KW-0472">Membrane</keyword>
<dbReference type="EMBL" id="MTBO01000040">
    <property type="protein sequence ID" value="OSI14217.1"/>
    <property type="molecule type" value="Genomic_DNA"/>
</dbReference>
<reference evidence="4" key="1">
    <citation type="submission" date="2017-01" db="EMBL/GenBank/DDBJ databases">
        <authorList>
            <person name="Wolfgang W.J."/>
            <person name="Cole J."/>
            <person name="Wroblewski D."/>
            <person name="Mcginnis J."/>
            <person name="Musser K.A."/>
        </authorList>
    </citation>
    <scope>NUCLEOTIDE SEQUENCE [LARGE SCALE GENOMIC DNA]</scope>
    <source>
        <strain evidence="4">DSM 19151</strain>
    </source>
</reference>
<dbReference type="PANTHER" id="PTHR34351:SF1">
    <property type="entry name" value="SLR1927 PROTEIN"/>
    <property type="match status" value="1"/>
</dbReference>
<gene>
    <name evidence="3" type="ORF">BWD09_11035</name>
</gene>
<protein>
    <submittedName>
        <fullName evidence="3">Uncharacterized protein</fullName>
    </submittedName>
</protein>
<evidence type="ECO:0000256" key="1">
    <source>
        <dbReference type="SAM" id="MobiDB-lite"/>
    </source>
</evidence>
<keyword evidence="2" id="KW-1133">Transmembrane helix</keyword>
<evidence type="ECO:0000256" key="2">
    <source>
        <dbReference type="SAM" id="Phobius"/>
    </source>
</evidence>
<name>A0A1X3D3W4_9NEIS</name>